<evidence type="ECO:0000259" key="5">
    <source>
        <dbReference type="PROSITE" id="PS51760"/>
    </source>
</evidence>
<keyword evidence="3 4" id="KW-0624">Polysaccharide degradation</keyword>
<dbReference type="GO" id="GO:0031176">
    <property type="term" value="F:endo-1,4-beta-xylanase activity"/>
    <property type="evidence" value="ECO:0007669"/>
    <property type="project" value="UniProtKB-EC"/>
</dbReference>
<dbReference type="PANTHER" id="PTHR31490">
    <property type="entry name" value="GLYCOSYL HYDROLASE"/>
    <property type="match status" value="1"/>
</dbReference>
<reference evidence="7" key="1">
    <citation type="submission" date="2017-09" db="EMBL/GenBank/DDBJ databases">
        <title>Metaegenomics of thermophilic ammonia-oxidizing enrichment culture.</title>
        <authorList>
            <person name="Kato S."/>
            <person name="Suzuki K."/>
        </authorList>
    </citation>
    <scope>NUCLEOTIDE SEQUENCE [LARGE SCALE GENOMIC DNA]</scope>
</reference>
<dbReference type="EMBL" id="BEHT01000029">
    <property type="protein sequence ID" value="GBC99509.1"/>
    <property type="molecule type" value="Genomic_DNA"/>
</dbReference>
<dbReference type="Proteomes" id="UP000236173">
    <property type="component" value="Unassembled WGS sequence"/>
</dbReference>
<keyword evidence="1 4" id="KW-0378">Hydrolase</keyword>
<comment type="similarity">
    <text evidence="4">Belongs to the glycosyl hydrolase 10 (cellulase F) family.</text>
</comment>
<dbReference type="AlphaFoldDB" id="A0A2H5XEA4"/>
<dbReference type="InterPro" id="IPR044846">
    <property type="entry name" value="GH10"/>
</dbReference>
<dbReference type="InterPro" id="IPR001000">
    <property type="entry name" value="GH10_dom"/>
</dbReference>
<feature type="domain" description="GH10" evidence="5">
    <location>
        <begin position="96"/>
        <end position="389"/>
    </location>
</feature>
<keyword evidence="2 4" id="KW-0119">Carbohydrate metabolism</keyword>
<dbReference type="Gene3D" id="3.20.20.80">
    <property type="entry name" value="Glycosidases"/>
    <property type="match status" value="1"/>
</dbReference>
<dbReference type="GO" id="GO:0000272">
    <property type="term" value="P:polysaccharide catabolic process"/>
    <property type="evidence" value="ECO:0007669"/>
    <property type="project" value="UniProtKB-KW"/>
</dbReference>
<dbReference type="SMART" id="SM00633">
    <property type="entry name" value="Glyco_10"/>
    <property type="match status" value="1"/>
</dbReference>
<evidence type="ECO:0000313" key="7">
    <source>
        <dbReference type="Proteomes" id="UP000236173"/>
    </source>
</evidence>
<comment type="caution">
    <text evidence="6">The sequence shown here is derived from an EMBL/GenBank/DDBJ whole genome shotgun (WGS) entry which is preliminary data.</text>
</comment>
<dbReference type="EC" id="3.2.1.8" evidence="4"/>
<proteinExistence type="inferred from homology"/>
<evidence type="ECO:0000256" key="2">
    <source>
        <dbReference type="ARBA" id="ARBA00023277"/>
    </source>
</evidence>
<evidence type="ECO:0000313" key="6">
    <source>
        <dbReference type="EMBL" id="GBC99509.1"/>
    </source>
</evidence>
<dbReference type="PANTHER" id="PTHR31490:SF1">
    <property type="entry name" value="ENDO-1,4-BETA-XYLANASE 1"/>
    <property type="match status" value="1"/>
</dbReference>
<dbReference type="InterPro" id="IPR008969">
    <property type="entry name" value="CarboxyPept-like_regulatory"/>
</dbReference>
<keyword evidence="4 6" id="KW-0326">Glycosidase</keyword>
<gene>
    <name evidence="6" type="primary">rsgI6</name>
    <name evidence="6" type="ORF">HRbin17_02034</name>
</gene>
<dbReference type="PROSITE" id="PS51760">
    <property type="entry name" value="GH10_2"/>
    <property type="match status" value="1"/>
</dbReference>
<organism evidence="6 7">
    <name type="scientific">Candidatus Fervidibacter japonicus</name>
    <dbReference type="NCBI Taxonomy" id="2035412"/>
    <lineage>
        <taxon>Bacteria</taxon>
        <taxon>Candidatus Fervidibacterota</taxon>
        <taxon>Candidatus Fervidibacter</taxon>
    </lineage>
</organism>
<protein>
    <recommendedName>
        <fullName evidence="4">Beta-xylanase</fullName>
        <ecNumber evidence="4">3.2.1.8</ecNumber>
    </recommendedName>
</protein>
<dbReference type="Pfam" id="PF00331">
    <property type="entry name" value="Glyco_hydro_10"/>
    <property type="match status" value="1"/>
</dbReference>
<comment type="catalytic activity">
    <reaction evidence="4">
        <text>Endohydrolysis of (1-&gt;4)-beta-D-xylosidic linkages in xylans.</text>
        <dbReference type="EC" id="3.2.1.8"/>
    </reaction>
</comment>
<evidence type="ECO:0000256" key="1">
    <source>
        <dbReference type="ARBA" id="ARBA00022801"/>
    </source>
</evidence>
<sequence length="449" mass="51599">MKRRRFIVTAIGAAAIGVGLQRKGAQKNMDEVAAQEEHQLLATANERIERHRKGDVTVVVRTAQGKPLPHAALQLVQTRHAFLFGCNIFRWGRIANPEREALYRERFAAIFNYATLPFYWAFYERERGKPIYDYTERVVEWCQQHGIVCKGHPLVWDHPASSPSWLPDDFAEIERLSTARVREIVRRFAGQIDLWDVVNEPTHTQFKPSGEFATKMRAWAHQLGPVAYTRLHLQIARQANPKATLLVNDYNTSEAYLRILQQLRDEGGRWLFDVVGIQSHMHGGVWSPQRTWQICERFAQLGLPLHFTETTIVSGPSIDRQRWGETTPDGEERQAEGTERFYTLLFSHPAVQAITWWDFSDDGAWMDAPAGWLRKDMSPKPVYERMMALIKGAWWTKASGVTDAHGEWRTRAVFGDYTLTVRAPDGRTVTYPLTVRQGADNRFEVRLTA</sequence>
<dbReference type="PRINTS" id="PR00134">
    <property type="entry name" value="GLHYDRLASE10"/>
</dbReference>
<name>A0A2H5XEA4_9BACT</name>
<dbReference type="SUPFAM" id="SSF51445">
    <property type="entry name" value="(Trans)glycosidases"/>
    <property type="match status" value="1"/>
</dbReference>
<evidence type="ECO:0000256" key="4">
    <source>
        <dbReference type="RuleBase" id="RU361174"/>
    </source>
</evidence>
<evidence type="ECO:0000256" key="3">
    <source>
        <dbReference type="ARBA" id="ARBA00023326"/>
    </source>
</evidence>
<dbReference type="SUPFAM" id="SSF49464">
    <property type="entry name" value="Carboxypeptidase regulatory domain-like"/>
    <property type="match status" value="1"/>
</dbReference>
<dbReference type="InterPro" id="IPR017853">
    <property type="entry name" value="GH"/>
</dbReference>
<accession>A0A2H5XEA4</accession>